<evidence type="ECO:0000256" key="3">
    <source>
        <dbReference type="ARBA" id="ARBA00022692"/>
    </source>
</evidence>
<dbReference type="RefSeq" id="WP_207542033.1">
    <property type="nucleotide sequence ID" value="NZ_CP076371.1"/>
</dbReference>
<organism evidence="10 11">
    <name type="scientific">Plesiomonas shigelloides</name>
    <name type="common">Aeromonas shigelloides</name>
    <dbReference type="NCBI Taxonomy" id="703"/>
    <lineage>
        <taxon>Bacteria</taxon>
        <taxon>Pseudomonadati</taxon>
        <taxon>Pseudomonadota</taxon>
        <taxon>Gammaproteobacteria</taxon>
        <taxon>Enterobacterales</taxon>
        <taxon>Enterobacteriaceae</taxon>
        <taxon>Plesiomonas</taxon>
    </lineage>
</organism>
<evidence type="ECO:0000256" key="4">
    <source>
        <dbReference type="ARBA" id="ARBA00022779"/>
    </source>
</evidence>
<name>A0A8I2B5Q3_PLESH</name>
<dbReference type="GO" id="GO:0015031">
    <property type="term" value="P:protein transport"/>
    <property type="evidence" value="ECO:0007669"/>
    <property type="project" value="UniProtKB-KW"/>
</dbReference>
<evidence type="ECO:0000256" key="5">
    <source>
        <dbReference type="ARBA" id="ARBA00022989"/>
    </source>
</evidence>
<dbReference type="GO" id="GO:0005886">
    <property type="term" value="C:plasma membrane"/>
    <property type="evidence" value="ECO:0007669"/>
    <property type="project" value="UniProtKB-SubCell"/>
</dbReference>
<keyword evidence="2" id="KW-1003">Cell membrane</keyword>
<keyword evidence="10" id="KW-0966">Cell projection</keyword>
<keyword evidence="4" id="KW-0283">Flagellar rotation</keyword>
<feature type="domain" description="MotA/TolQ/ExbB proton channel" evidence="8">
    <location>
        <begin position="98"/>
        <end position="211"/>
    </location>
</feature>
<dbReference type="GO" id="GO:0071978">
    <property type="term" value="P:bacterial-type flagellum-dependent swarming motility"/>
    <property type="evidence" value="ECO:0007669"/>
    <property type="project" value="InterPro"/>
</dbReference>
<dbReference type="InterPro" id="IPR002898">
    <property type="entry name" value="MotA_ExbB_proton_chnl"/>
</dbReference>
<dbReference type="PANTHER" id="PTHR30433">
    <property type="entry name" value="CHEMOTAXIS PROTEIN MOTA"/>
    <property type="match status" value="1"/>
</dbReference>
<dbReference type="InterPro" id="IPR046786">
    <property type="entry name" value="MotA_N"/>
</dbReference>
<keyword evidence="3" id="KW-0812">Transmembrane</keyword>
<comment type="caution">
    <text evidence="10">The sequence shown here is derived from an EMBL/GenBank/DDBJ whole genome shotgun (WGS) entry which is preliminary data.</text>
</comment>
<keyword evidence="5" id="KW-1133">Transmembrane helix</keyword>
<sequence>MSFIGFFVALICILGANLIEGGHPSALLNGPAFLIVVGGTIGAAMVQFPFNVMWRSLKRFRWLVIPLRMDFFSQAEMLEKLASVARKEGFLALDAMIEEIPDPFTAKGVQMLVDGVDKDALYDLLEAEIEKEQYDIEQTAKLYESMGGYSPTMGILGAVLGLIHAMGLLDRPDELGAGIAVAFVATIYGVAFANVLLLPFANRYKAFAHDLYNFKIMSVDALYSIAEGHSPHQIRQRLDVYTEELQ</sequence>
<evidence type="ECO:0000256" key="1">
    <source>
        <dbReference type="ARBA" id="ARBA00004651"/>
    </source>
</evidence>
<comment type="subcellular location">
    <subcellularLocation>
        <location evidence="1">Cell membrane</location>
        <topology evidence="1">Multi-pass membrane protein</topology>
    </subcellularLocation>
    <subcellularLocation>
        <location evidence="7">Membrane</location>
        <topology evidence="7">Multi-pass membrane protein</topology>
    </subcellularLocation>
</comment>
<evidence type="ECO:0000259" key="8">
    <source>
        <dbReference type="Pfam" id="PF01618"/>
    </source>
</evidence>
<accession>A0A8I2B5Q3</accession>
<dbReference type="GO" id="GO:0006935">
    <property type="term" value="P:chemotaxis"/>
    <property type="evidence" value="ECO:0007669"/>
    <property type="project" value="InterPro"/>
</dbReference>
<keyword evidence="6" id="KW-0472">Membrane</keyword>
<feature type="domain" description="Motility protein A N-terminal" evidence="9">
    <location>
        <begin position="3"/>
        <end position="81"/>
    </location>
</feature>
<dbReference type="NCBIfam" id="NF006583">
    <property type="entry name" value="PRK09109.1"/>
    <property type="match status" value="1"/>
</dbReference>
<dbReference type="Pfam" id="PF20560">
    <property type="entry name" value="MotA_N"/>
    <property type="match status" value="1"/>
</dbReference>
<keyword evidence="10" id="KW-0969">Cilium</keyword>
<keyword evidence="7" id="KW-0653">Protein transport</keyword>
<evidence type="ECO:0000313" key="10">
    <source>
        <dbReference type="EMBL" id="MBO1108267.1"/>
    </source>
</evidence>
<protein>
    <submittedName>
        <fullName evidence="10">Flagellar motor protein</fullName>
    </submittedName>
</protein>
<evidence type="ECO:0000256" key="2">
    <source>
        <dbReference type="ARBA" id="ARBA00022475"/>
    </source>
</evidence>
<evidence type="ECO:0000313" key="11">
    <source>
        <dbReference type="Proteomes" id="UP000664658"/>
    </source>
</evidence>
<proteinExistence type="inferred from homology"/>
<reference evidence="10" key="1">
    <citation type="submission" date="2021-03" db="EMBL/GenBank/DDBJ databases">
        <title>Plesiomonas shigelloides zfcc0051, isolated from zebrafish feces.</title>
        <authorList>
            <person name="Vanderhoek Z."/>
            <person name="Gaulke C."/>
        </authorList>
    </citation>
    <scope>NUCLEOTIDE SEQUENCE</scope>
    <source>
        <strain evidence="10">Zfcc0051</strain>
    </source>
</reference>
<evidence type="ECO:0000259" key="9">
    <source>
        <dbReference type="Pfam" id="PF20560"/>
    </source>
</evidence>
<dbReference type="Pfam" id="PF01618">
    <property type="entry name" value="MotA_ExbB"/>
    <property type="match status" value="1"/>
</dbReference>
<keyword evidence="7" id="KW-0813">Transport</keyword>
<dbReference type="EMBL" id="JAFNAA010000007">
    <property type="protein sequence ID" value="MBO1108267.1"/>
    <property type="molecule type" value="Genomic_DNA"/>
</dbReference>
<dbReference type="InterPro" id="IPR047055">
    <property type="entry name" value="MotA-like"/>
</dbReference>
<evidence type="ECO:0000256" key="7">
    <source>
        <dbReference type="RuleBase" id="RU004057"/>
    </source>
</evidence>
<evidence type="ECO:0000256" key="6">
    <source>
        <dbReference type="ARBA" id="ARBA00023136"/>
    </source>
</evidence>
<gene>
    <name evidence="10" type="ORF">J2R62_08525</name>
</gene>
<comment type="similarity">
    <text evidence="7">Belongs to the exbB/tolQ family.</text>
</comment>
<dbReference type="AlphaFoldDB" id="A0A8I2B5Q3"/>
<dbReference type="Proteomes" id="UP000664658">
    <property type="component" value="Unassembled WGS sequence"/>
</dbReference>
<keyword evidence="10" id="KW-0282">Flagellum</keyword>
<dbReference type="PANTHER" id="PTHR30433:SF3">
    <property type="entry name" value="MOTILITY PROTEIN A"/>
    <property type="match status" value="1"/>
</dbReference>